<dbReference type="GO" id="GO:0051082">
    <property type="term" value="F:unfolded protein binding"/>
    <property type="evidence" value="ECO:0007669"/>
    <property type="project" value="TreeGrafter"/>
</dbReference>
<dbReference type="SUPFAM" id="SSF58014">
    <property type="entry name" value="Coiled-coil domain of nucleotide exchange factor GrpE"/>
    <property type="match status" value="1"/>
</dbReference>
<keyword evidence="7" id="KW-1185">Reference proteome</keyword>
<dbReference type="InterPro" id="IPR009012">
    <property type="entry name" value="GrpE_head"/>
</dbReference>
<keyword evidence="3" id="KW-0346">Stress response</keyword>
<dbReference type="GO" id="GO:0005737">
    <property type="term" value="C:cytoplasm"/>
    <property type="evidence" value="ECO:0007669"/>
    <property type="project" value="UniProtKB-SubCell"/>
</dbReference>
<dbReference type="PRINTS" id="PR00773">
    <property type="entry name" value="GRPEPROTEIN"/>
</dbReference>
<dbReference type="Pfam" id="PF01025">
    <property type="entry name" value="GrpE"/>
    <property type="match status" value="1"/>
</dbReference>
<feature type="region of interest" description="Disordered" evidence="5">
    <location>
        <begin position="1"/>
        <end position="54"/>
    </location>
</feature>
<dbReference type="GO" id="GO:0006457">
    <property type="term" value="P:protein folding"/>
    <property type="evidence" value="ECO:0007669"/>
    <property type="project" value="InterPro"/>
</dbReference>
<sequence>MTKKASQKEKQEEVVDEQVTTNENLEETQNDVAEEQVEDNKEAEENGLSSEEKQIEELTQKVAELNDRYLRLTAEYDNYRKRTLKERMELTKSAGEGLLKGILPVVDDFDRAISHLGEASDLNAVKEGIDLIYNKFQEFLKQNGVSEIEAKEKEFDTDLHEAITKIPAPTEELKGKVIDCIEKGYMLNDKVMRFSKVVVGE</sequence>
<dbReference type="GO" id="GO:0000774">
    <property type="term" value="F:adenyl-nucleotide exchange factor activity"/>
    <property type="evidence" value="ECO:0007669"/>
    <property type="project" value="InterPro"/>
</dbReference>
<feature type="compositionally biased region" description="Basic and acidic residues" evidence="5">
    <location>
        <begin position="38"/>
        <end position="54"/>
    </location>
</feature>
<organism evidence="6 7">
    <name type="scientific">Plebeiibacterium sediminum</name>
    <dbReference type="NCBI Taxonomy" id="2992112"/>
    <lineage>
        <taxon>Bacteria</taxon>
        <taxon>Pseudomonadati</taxon>
        <taxon>Bacteroidota</taxon>
        <taxon>Bacteroidia</taxon>
        <taxon>Marinilabiliales</taxon>
        <taxon>Marinilabiliaceae</taxon>
        <taxon>Plebeiibacterium</taxon>
    </lineage>
</organism>
<dbReference type="GO" id="GO:0051087">
    <property type="term" value="F:protein-folding chaperone binding"/>
    <property type="evidence" value="ECO:0007669"/>
    <property type="project" value="InterPro"/>
</dbReference>
<keyword evidence="3" id="KW-0963">Cytoplasm</keyword>
<dbReference type="Proteomes" id="UP001209229">
    <property type="component" value="Unassembled WGS sequence"/>
</dbReference>
<dbReference type="PANTHER" id="PTHR21237:SF23">
    <property type="entry name" value="GRPE PROTEIN HOMOLOG, MITOCHONDRIAL"/>
    <property type="match status" value="1"/>
</dbReference>
<dbReference type="InterPro" id="IPR013805">
    <property type="entry name" value="GrpE_CC"/>
</dbReference>
<dbReference type="GO" id="GO:0042803">
    <property type="term" value="F:protein homodimerization activity"/>
    <property type="evidence" value="ECO:0007669"/>
    <property type="project" value="InterPro"/>
</dbReference>
<dbReference type="AlphaFoldDB" id="A0AAE3M7I8"/>
<dbReference type="Gene3D" id="3.90.20.20">
    <property type="match status" value="1"/>
</dbReference>
<gene>
    <name evidence="3" type="primary">grpE</name>
    <name evidence="6" type="ORF">OM075_18430</name>
</gene>
<feature type="compositionally biased region" description="Basic and acidic residues" evidence="5">
    <location>
        <begin position="1"/>
        <end position="13"/>
    </location>
</feature>
<dbReference type="PANTHER" id="PTHR21237">
    <property type="entry name" value="GRPE PROTEIN"/>
    <property type="match status" value="1"/>
</dbReference>
<evidence type="ECO:0000313" key="7">
    <source>
        <dbReference type="Proteomes" id="UP001209229"/>
    </source>
</evidence>
<evidence type="ECO:0000256" key="3">
    <source>
        <dbReference type="HAMAP-Rule" id="MF_01151"/>
    </source>
</evidence>
<dbReference type="RefSeq" id="WP_301192012.1">
    <property type="nucleotide sequence ID" value="NZ_JAPDPJ010000054.1"/>
</dbReference>
<accession>A0AAE3M7I8</accession>
<dbReference type="InterPro" id="IPR000740">
    <property type="entry name" value="GrpE"/>
</dbReference>
<name>A0AAE3M7I8_9BACT</name>
<dbReference type="SUPFAM" id="SSF51064">
    <property type="entry name" value="Head domain of nucleotide exchange factor GrpE"/>
    <property type="match status" value="1"/>
</dbReference>
<comment type="subunit">
    <text evidence="3">Homodimer.</text>
</comment>
<dbReference type="Gene3D" id="2.30.22.10">
    <property type="entry name" value="Head domain of nucleotide exchange factor GrpE"/>
    <property type="match status" value="1"/>
</dbReference>
<comment type="similarity">
    <text evidence="1 3 4">Belongs to the GrpE family.</text>
</comment>
<dbReference type="HAMAP" id="MF_01151">
    <property type="entry name" value="GrpE"/>
    <property type="match status" value="1"/>
</dbReference>
<proteinExistence type="inferred from homology"/>
<keyword evidence="2 3" id="KW-0143">Chaperone</keyword>
<feature type="compositionally biased region" description="Acidic residues" evidence="5">
    <location>
        <begin position="24"/>
        <end position="37"/>
    </location>
</feature>
<protein>
    <recommendedName>
        <fullName evidence="3">Protein GrpE</fullName>
    </recommendedName>
    <alternativeName>
        <fullName evidence="3">HSP-70 cofactor</fullName>
    </alternativeName>
</protein>
<evidence type="ECO:0000313" key="6">
    <source>
        <dbReference type="EMBL" id="MCW3788452.1"/>
    </source>
</evidence>
<comment type="caution">
    <text evidence="6">The sequence shown here is derived from an EMBL/GenBank/DDBJ whole genome shotgun (WGS) entry which is preliminary data.</text>
</comment>
<dbReference type="EMBL" id="JAPDPJ010000054">
    <property type="protein sequence ID" value="MCW3788452.1"/>
    <property type="molecule type" value="Genomic_DNA"/>
</dbReference>
<evidence type="ECO:0000256" key="5">
    <source>
        <dbReference type="SAM" id="MobiDB-lite"/>
    </source>
</evidence>
<reference evidence="6" key="1">
    <citation type="submission" date="2022-10" db="EMBL/GenBank/DDBJ databases">
        <authorList>
            <person name="Yu W.X."/>
        </authorList>
    </citation>
    <scope>NUCLEOTIDE SEQUENCE</scope>
    <source>
        <strain evidence="6">AAT</strain>
    </source>
</reference>
<comment type="subcellular location">
    <subcellularLocation>
        <location evidence="3">Cytoplasm</location>
    </subcellularLocation>
</comment>
<evidence type="ECO:0000256" key="1">
    <source>
        <dbReference type="ARBA" id="ARBA00009054"/>
    </source>
</evidence>
<dbReference type="CDD" id="cd00446">
    <property type="entry name" value="GrpE"/>
    <property type="match status" value="1"/>
</dbReference>
<comment type="function">
    <text evidence="3">Participates actively in the response to hyperosmotic and heat shock by preventing the aggregation of stress-denatured proteins, in association with DnaK and GrpE. It is the nucleotide exchange factor for DnaK and may function as a thermosensor. Unfolded proteins bind initially to DnaJ; upon interaction with the DnaJ-bound protein, DnaK hydrolyzes its bound ATP, resulting in the formation of a stable complex. GrpE releases ADP from DnaK; ATP binding to DnaK triggers the release of the substrate protein, thus completing the reaction cycle. Several rounds of ATP-dependent interactions between DnaJ, DnaK and GrpE are required for fully efficient folding.</text>
</comment>
<evidence type="ECO:0000256" key="2">
    <source>
        <dbReference type="ARBA" id="ARBA00023186"/>
    </source>
</evidence>
<evidence type="ECO:0000256" key="4">
    <source>
        <dbReference type="RuleBase" id="RU004478"/>
    </source>
</evidence>